<comment type="caution">
    <text evidence="2">The sequence shown here is derived from an EMBL/GenBank/DDBJ whole genome shotgun (WGS) entry which is preliminary data.</text>
</comment>
<proteinExistence type="predicted"/>
<dbReference type="AlphaFoldDB" id="A0ABD0TIP2"/>
<dbReference type="Proteomes" id="UP001549921">
    <property type="component" value="Unassembled WGS sequence"/>
</dbReference>
<name>A0ABD0TIP2_LOXSC</name>
<keyword evidence="1" id="KW-0732">Signal</keyword>
<reference evidence="2 3" key="1">
    <citation type="submission" date="2024-06" db="EMBL/GenBank/DDBJ databases">
        <title>A chromosome-level genome assembly of beet webworm, Loxostege sticticalis.</title>
        <authorList>
            <person name="Zhang Y."/>
        </authorList>
    </citation>
    <scope>NUCLEOTIDE SEQUENCE [LARGE SCALE GENOMIC DNA]</scope>
    <source>
        <strain evidence="2">AQ028</strain>
        <tissue evidence="2">Male pupae</tissue>
    </source>
</reference>
<organism evidence="2 3">
    <name type="scientific">Loxostege sticticalis</name>
    <name type="common">Beet webworm moth</name>
    <dbReference type="NCBI Taxonomy" id="481309"/>
    <lineage>
        <taxon>Eukaryota</taxon>
        <taxon>Metazoa</taxon>
        <taxon>Ecdysozoa</taxon>
        <taxon>Arthropoda</taxon>
        <taxon>Hexapoda</taxon>
        <taxon>Insecta</taxon>
        <taxon>Pterygota</taxon>
        <taxon>Neoptera</taxon>
        <taxon>Endopterygota</taxon>
        <taxon>Lepidoptera</taxon>
        <taxon>Glossata</taxon>
        <taxon>Ditrysia</taxon>
        <taxon>Pyraloidea</taxon>
        <taxon>Crambidae</taxon>
        <taxon>Pyraustinae</taxon>
        <taxon>Loxostege</taxon>
    </lineage>
</organism>
<feature type="chain" id="PRO_5044817328" evidence="1">
    <location>
        <begin position="20"/>
        <end position="198"/>
    </location>
</feature>
<accession>A0ABD0TIP2</accession>
<sequence>MSVCVWLFGIVMSSAAAAAITTCEEFERSAYFNPYDVVYSMWKIFYIWGNTTEQYPIIFSLPAKNRVDKIKAIVERVDPELEIEWHKAALLMEPRPGLMVVFLYAGTPGAFRALVKMEQRTKVRPHPLPLIKFADVRLKLVGEYMGMMCCEDLTAYAMARVDEMPTTEQECERGAEKLGIRLKNGHSYLYVQRLVDEL</sequence>
<evidence type="ECO:0000313" key="2">
    <source>
        <dbReference type="EMBL" id="KAL0849189.1"/>
    </source>
</evidence>
<dbReference type="EMBL" id="JBEDNZ010000004">
    <property type="protein sequence ID" value="KAL0849189.1"/>
    <property type="molecule type" value="Genomic_DNA"/>
</dbReference>
<feature type="signal peptide" evidence="1">
    <location>
        <begin position="1"/>
        <end position="19"/>
    </location>
</feature>
<evidence type="ECO:0000256" key="1">
    <source>
        <dbReference type="SAM" id="SignalP"/>
    </source>
</evidence>
<evidence type="ECO:0000313" key="3">
    <source>
        <dbReference type="Proteomes" id="UP001549921"/>
    </source>
</evidence>
<gene>
    <name evidence="2" type="ORF">ABMA28_013530</name>
</gene>
<protein>
    <submittedName>
        <fullName evidence="2">Uncharacterized protein</fullName>
    </submittedName>
</protein>